<dbReference type="Proteomes" id="UP001055811">
    <property type="component" value="Linkage Group LG04"/>
</dbReference>
<keyword evidence="2" id="KW-1185">Reference proteome</keyword>
<proteinExistence type="predicted"/>
<evidence type="ECO:0000313" key="1">
    <source>
        <dbReference type="EMBL" id="KAI3752577.1"/>
    </source>
</evidence>
<reference evidence="1 2" key="2">
    <citation type="journal article" date="2022" name="Mol. Ecol. Resour.">
        <title>The genomes of chicory, endive, great burdock and yacon provide insights into Asteraceae paleo-polyploidization history and plant inulin production.</title>
        <authorList>
            <person name="Fan W."/>
            <person name="Wang S."/>
            <person name="Wang H."/>
            <person name="Wang A."/>
            <person name="Jiang F."/>
            <person name="Liu H."/>
            <person name="Zhao H."/>
            <person name="Xu D."/>
            <person name="Zhang Y."/>
        </authorList>
    </citation>
    <scope>NUCLEOTIDE SEQUENCE [LARGE SCALE GENOMIC DNA]</scope>
    <source>
        <strain evidence="2">cv. Punajuju</strain>
        <tissue evidence="1">Leaves</tissue>
    </source>
</reference>
<gene>
    <name evidence="1" type="ORF">L2E82_24611</name>
</gene>
<organism evidence="1 2">
    <name type="scientific">Cichorium intybus</name>
    <name type="common">Chicory</name>
    <dbReference type="NCBI Taxonomy" id="13427"/>
    <lineage>
        <taxon>Eukaryota</taxon>
        <taxon>Viridiplantae</taxon>
        <taxon>Streptophyta</taxon>
        <taxon>Embryophyta</taxon>
        <taxon>Tracheophyta</taxon>
        <taxon>Spermatophyta</taxon>
        <taxon>Magnoliopsida</taxon>
        <taxon>eudicotyledons</taxon>
        <taxon>Gunneridae</taxon>
        <taxon>Pentapetalae</taxon>
        <taxon>asterids</taxon>
        <taxon>campanulids</taxon>
        <taxon>Asterales</taxon>
        <taxon>Asteraceae</taxon>
        <taxon>Cichorioideae</taxon>
        <taxon>Cichorieae</taxon>
        <taxon>Cichoriinae</taxon>
        <taxon>Cichorium</taxon>
    </lineage>
</organism>
<sequence length="74" mass="8062">MSVHSKGHSLSLTYGLLTILEARISSKGASLNNVISSRVSLCNFRQASSPPKNQHQSVSRSLILPFGFDLYSIN</sequence>
<reference evidence="2" key="1">
    <citation type="journal article" date="2022" name="Mol. Ecol. Resour.">
        <title>The genomes of chicory, endive, great burdock and yacon provide insights into Asteraceae palaeo-polyploidization history and plant inulin production.</title>
        <authorList>
            <person name="Fan W."/>
            <person name="Wang S."/>
            <person name="Wang H."/>
            <person name="Wang A."/>
            <person name="Jiang F."/>
            <person name="Liu H."/>
            <person name="Zhao H."/>
            <person name="Xu D."/>
            <person name="Zhang Y."/>
        </authorList>
    </citation>
    <scope>NUCLEOTIDE SEQUENCE [LARGE SCALE GENOMIC DNA]</scope>
    <source>
        <strain evidence="2">cv. Punajuju</strain>
    </source>
</reference>
<accession>A0ACB9E287</accession>
<dbReference type="EMBL" id="CM042012">
    <property type="protein sequence ID" value="KAI3752577.1"/>
    <property type="molecule type" value="Genomic_DNA"/>
</dbReference>
<evidence type="ECO:0000313" key="2">
    <source>
        <dbReference type="Proteomes" id="UP001055811"/>
    </source>
</evidence>
<name>A0ACB9E287_CICIN</name>
<comment type="caution">
    <text evidence="1">The sequence shown here is derived from an EMBL/GenBank/DDBJ whole genome shotgun (WGS) entry which is preliminary data.</text>
</comment>
<protein>
    <submittedName>
        <fullName evidence="1">Uncharacterized protein</fullName>
    </submittedName>
</protein>